<organism evidence="1 2">
    <name type="scientific">Hyaloperonospora arabidopsidis (strain Emoy2)</name>
    <name type="common">Downy mildew agent</name>
    <name type="synonym">Peronospora arabidopsidis</name>
    <dbReference type="NCBI Taxonomy" id="559515"/>
    <lineage>
        <taxon>Eukaryota</taxon>
        <taxon>Sar</taxon>
        <taxon>Stramenopiles</taxon>
        <taxon>Oomycota</taxon>
        <taxon>Peronosporomycetes</taxon>
        <taxon>Peronosporales</taxon>
        <taxon>Peronosporaceae</taxon>
        <taxon>Hyaloperonospora</taxon>
    </lineage>
</organism>
<name>M4C0V1_HYAAE</name>
<dbReference type="HOGENOM" id="CLU_2031149_0_0_1"/>
<evidence type="ECO:0000313" key="1">
    <source>
        <dbReference type="EnsemblProtists" id="HpaP812655"/>
    </source>
</evidence>
<keyword evidence="2" id="KW-1185">Reference proteome</keyword>
<dbReference type="EMBL" id="JH598085">
    <property type="status" value="NOT_ANNOTATED_CDS"/>
    <property type="molecule type" value="Genomic_DNA"/>
</dbReference>
<protein>
    <submittedName>
        <fullName evidence="1">Uncharacterized protein</fullName>
    </submittedName>
</protein>
<reference evidence="1" key="2">
    <citation type="submission" date="2015-06" db="UniProtKB">
        <authorList>
            <consortium name="EnsemblProtists"/>
        </authorList>
    </citation>
    <scope>IDENTIFICATION</scope>
    <source>
        <strain evidence="1">Emoy2</strain>
    </source>
</reference>
<sequence>MTSVHGLSSNATKRGPKAADTLPFLNFQRRFRAGTVGHPYEANITTNGRVLMKFKATHVLVGDTVGATDPINSRTVRWAYDIKKILHHEKNLPSENTCNGVTQMVIITRYIGVVHTERDQYH</sequence>
<dbReference type="AlphaFoldDB" id="M4C0V1"/>
<dbReference type="EnsemblProtists" id="HpaT812655">
    <property type="protein sequence ID" value="HpaP812655"/>
    <property type="gene ID" value="HpaG812655"/>
</dbReference>
<proteinExistence type="predicted"/>
<reference evidence="2" key="1">
    <citation type="journal article" date="2010" name="Science">
        <title>Signatures of adaptation to obligate biotrophy in the Hyaloperonospora arabidopsidis genome.</title>
        <authorList>
            <person name="Baxter L."/>
            <person name="Tripathy S."/>
            <person name="Ishaque N."/>
            <person name="Boot N."/>
            <person name="Cabral A."/>
            <person name="Kemen E."/>
            <person name="Thines M."/>
            <person name="Ah-Fong A."/>
            <person name="Anderson R."/>
            <person name="Badejoko W."/>
            <person name="Bittner-Eddy P."/>
            <person name="Boore J.L."/>
            <person name="Chibucos M.C."/>
            <person name="Coates M."/>
            <person name="Dehal P."/>
            <person name="Delehaunty K."/>
            <person name="Dong S."/>
            <person name="Downton P."/>
            <person name="Dumas B."/>
            <person name="Fabro G."/>
            <person name="Fronick C."/>
            <person name="Fuerstenberg S.I."/>
            <person name="Fulton L."/>
            <person name="Gaulin E."/>
            <person name="Govers F."/>
            <person name="Hughes L."/>
            <person name="Humphray S."/>
            <person name="Jiang R.H."/>
            <person name="Judelson H."/>
            <person name="Kamoun S."/>
            <person name="Kyung K."/>
            <person name="Meijer H."/>
            <person name="Minx P."/>
            <person name="Morris P."/>
            <person name="Nelson J."/>
            <person name="Phuntumart V."/>
            <person name="Qutob D."/>
            <person name="Rehmany A."/>
            <person name="Rougon-Cardoso A."/>
            <person name="Ryden P."/>
            <person name="Torto-Alalibo T."/>
            <person name="Studholme D."/>
            <person name="Wang Y."/>
            <person name="Win J."/>
            <person name="Wood J."/>
            <person name="Clifton S.W."/>
            <person name="Rogers J."/>
            <person name="Van den Ackerveken G."/>
            <person name="Jones J.D."/>
            <person name="McDowell J.M."/>
            <person name="Beynon J."/>
            <person name="Tyler B.M."/>
        </authorList>
    </citation>
    <scope>NUCLEOTIDE SEQUENCE [LARGE SCALE GENOMIC DNA]</scope>
    <source>
        <strain evidence="2">Emoy2</strain>
    </source>
</reference>
<dbReference type="Proteomes" id="UP000011713">
    <property type="component" value="Unassembled WGS sequence"/>
</dbReference>
<dbReference type="InParanoid" id="M4C0V1"/>
<dbReference type="VEuPathDB" id="FungiDB:HpaG812655"/>
<evidence type="ECO:0000313" key="2">
    <source>
        <dbReference type="Proteomes" id="UP000011713"/>
    </source>
</evidence>
<accession>M4C0V1</accession>